<dbReference type="InterPro" id="IPR036086">
    <property type="entry name" value="ParB/Sulfiredoxin_sf"/>
</dbReference>
<keyword evidence="4" id="KW-1185">Reference proteome</keyword>
<dbReference type="STRING" id="587909.SAMN05421810_1146"/>
<accession>A0A1I6AQG2</accession>
<dbReference type="AlphaFoldDB" id="A0A1I6AQG2"/>
<proteinExistence type="predicted"/>
<dbReference type="Proteomes" id="UP000198727">
    <property type="component" value="Unassembled WGS sequence"/>
</dbReference>
<dbReference type="Pfam" id="PF13384">
    <property type="entry name" value="HTH_23"/>
    <property type="match status" value="1"/>
</dbReference>
<dbReference type="SMART" id="SM00470">
    <property type="entry name" value="ParB"/>
    <property type="match status" value="1"/>
</dbReference>
<reference evidence="4" key="1">
    <citation type="submission" date="2016-10" db="EMBL/GenBank/DDBJ databases">
        <authorList>
            <person name="Varghese N."/>
            <person name="Submissions S."/>
        </authorList>
    </citation>
    <scope>NUCLEOTIDE SEQUENCE [LARGE SCALE GENOMIC DNA]</scope>
    <source>
        <strain evidence="4">CGMCC 4.5579</strain>
    </source>
</reference>
<dbReference type="EMBL" id="FOWW01000014">
    <property type="protein sequence ID" value="SFQ70910.1"/>
    <property type="molecule type" value="Genomic_DNA"/>
</dbReference>
<sequence>MVHQVSSQVNAVHRRSGSWLEMQLDSCVPARVPVQSLKPSLSPRRDGENLEHVRMLAECGSSLPPIIVHRRSMRVVDGMHRLRAAILRGDSEIDVRLYDGDEGDAFVLAVQANVTHGLPLSAADRRQAAERILRTHPDWSDRMIATAAGLSPATVRKVRMRTTADDASRGGRLGKDGRVRPLNGAAGRELAGRLIAERPGATLREIAKEVGISLSTARDVRERVRRGLDPVPARGRAGRSAREEIRARPVPDLPSRRSAAQCQPSRADRLSLLREDPSIRFNDMGRLLLRWLEVDLTTAEWRRSVADSVPAHCVDGVLAMAWENVRAWQDLAERLDQRGRIAAERTTS</sequence>
<feature type="region of interest" description="Disordered" evidence="1">
    <location>
        <begin position="161"/>
        <end position="181"/>
    </location>
</feature>
<evidence type="ECO:0000259" key="2">
    <source>
        <dbReference type="SMART" id="SM00470"/>
    </source>
</evidence>
<protein>
    <submittedName>
        <fullName evidence="3">Chromosome segregation protein Spo0J, contains ParB-like nuclease domain</fullName>
    </submittedName>
</protein>
<feature type="compositionally biased region" description="Basic and acidic residues" evidence="1">
    <location>
        <begin position="162"/>
        <end position="179"/>
    </location>
</feature>
<evidence type="ECO:0000313" key="3">
    <source>
        <dbReference type="EMBL" id="SFQ70910.1"/>
    </source>
</evidence>
<gene>
    <name evidence="3" type="ORF">SAMN05421810_1146</name>
</gene>
<dbReference type="SUPFAM" id="SSF110849">
    <property type="entry name" value="ParB/Sulfiredoxin"/>
    <property type="match status" value="1"/>
</dbReference>
<organism evidence="3 4">
    <name type="scientific">Amycolatopsis arida</name>
    <dbReference type="NCBI Taxonomy" id="587909"/>
    <lineage>
        <taxon>Bacteria</taxon>
        <taxon>Bacillati</taxon>
        <taxon>Actinomycetota</taxon>
        <taxon>Actinomycetes</taxon>
        <taxon>Pseudonocardiales</taxon>
        <taxon>Pseudonocardiaceae</taxon>
        <taxon>Amycolatopsis</taxon>
    </lineage>
</organism>
<evidence type="ECO:0000256" key="1">
    <source>
        <dbReference type="SAM" id="MobiDB-lite"/>
    </source>
</evidence>
<evidence type="ECO:0000313" key="4">
    <source>
        <dbReference type="Proteomes" id="UP000198727"/>
    </source>
</evidence>
<dbReference type="InterPro" id="IPR003115">
    <property type="entry name" value="ParB_N"/>
</dbReference>
<name>A0A1I6AQG2_9PSEU</name>
<feature type="domain" description="ParB-like N-terminal" evidence="2">
    <location>
        <begin position="30"/>
        <end position="114"/>
    </location>
</feature>